<reference evidence="2 3" key="1">
    <citation type="submission" date="2024-09" db="EMBL/GenBank/DDBJ databases">
        <authorList>
            <person name="Sun Q."/>
            <person name="Mori K."/>
        </authorList>
    </citation>
    <scope>NUCLEOTIDE SEQUENCE [LARGE SCALE GENOMIC DNA]</scope>
    <source>
        <strain evidence="2 3">CECT 7955</strain>
    </source>
</reference>
<dbReference type="Proteomes" id="UP001589607">
    <property type="component" value="Unassembled WGS sequence"/>
</dbReference>
<dbReference type="RefSeq" id="WP_236456959.1">
    <property type="nucleotide sequence ID" value="NZ_CBCSGE010000010.1"/>
</dbReference>
<dbReference type="EC" id="2.4.-.-" evidence="2"/>
<evidence type="ECO:0000313" key="2">
    <source>
        <dbReference type="EMBL" id="MFB9095393.1"/>
    </source>
</evidence>
<dbReference type="EMBL" id="JBHMEY010000006">
    <property type="protein sequence ID" value="MFB9095393.1"/>
    <property type="molecule type" value="Genomic_DNA"/>
</dbReference>
<dbReference type="PANTHER" id="PTHR12526:SF630">
    <property type="entry name" value="GLYCOSYLTRANSFERASE"/>
    <property type="match status" value="1"/>
</dbReference>
<comment type="caution">
    <text evidence="2">The sequence shown here is derived from an EMBL/GenBank/DDBJ whole genome shotgun (WGS) entry which is preliminary data.</text>
</comment>
<keyword evidence="2" id="KW-0328">Glycosyltransferase</keyword>
<accession>A0ABV5GJ30</accession>
<name>A0ABV5GJ30_9FLAO</name>
<dbReference type="CDD" id="cd03801">
    <property type="entry name" value="GT4_PimA-like"/>
    <property type="match status" value="1"/>
</dbReference>
<gene>
    <name evidence="2" type="ORF">ACFFVF_02605</name>
</gene>
<evidence type="ECO:0000259" key="1">
    <source>
        <dbReference type="Pfam" id="PF00534"/>
    </source>
</evidence>
<evidence type="ECO:0000313" key="3">
    <source>
        <dbReference type="Proteomes" id="UP001589607"/>
    </source>
</evidence>
<dbReference type="Gene3D" id="3.40.50.2000">
    <property type="entry name" value="Glycogen Phosphorylase B"/>
    <property type="match status" value="2"/>
</dbReference>
<dbReference type="GO" id="GO:0016757">
    <property type="term" value="F:glycosyltransferase activity"/>
    <property type="evidence" value="ECO:0007669"/>
    <property type="project" value="UniProtKB-KW"/>
</dbReference>
<dbReference type="InterPro" id="IPR001296">
    <property type="entry name" value="Glyco_trans_1"/>
</dbReference>
<dbReference type="SUPFAM" id="SSF53756">
    <property type="entry name" value="UDP-Glycosyltransferase/glycogen phosphorylase"/>
    <property type="match status" value="1"/>
</dbReference>
<sequence length="389" mass="44528">MKNKIIAIYSGEIPSTTFIERLVVGLADSGAVIYLFGKQNKKVKYPKNIKLFTYSNRFSKLMLLVKYAILLRFFKSKEKKKLDTIIAEQSGSNINKKIKYYPVLYHKPAVFHLQWAKGIEDWLWVKEFGIKYVLSLRGTHISISPIANLRLKKKYEDNFSKIDGFHAVSKAILKEARNYEPNLKNANVIYSGLNLDKLPFTEKKSFNEKIKILSIGRSHWLKGYQDALDACLILKDKKFSFNYTIIGIDKDEELIFQKSQLKLEDEVTFHKSVPFAEIIMKINKADVVLLPSIEEGIANVVLEAMALGTIVISTKCGGMEEVVKKGKTGFIVDTRSPEQIANAVLQVSDLSLEEYNIYTRKARFMIENQHTESKMLKDMNALYNSVLNE</sequence>
<keyword evidence="2" id="KW-0808">Transferase</keyword>
<dbReference type="PANTHER" id="PTHR12526">
    <property type="entry name" value="GLYCOSYLTRANSFERASE"/>
    <property type="match status" value="1"/>
</dbReference>
<proteinExistence type="predicted"/>
<keyword evidence="3" id="KW-1185">Reference proteome</keyword>
<dbReference type="Pfam" id="PF00534">
    <property type="entry name" value="Glycos_transf_1"/>
    <property type="match status" value="1"/>
</dbReference>
<feature type="domain" description="Glycosyl transferase family 1" evidence="1">
    <location>
        <begin position="204"/>
        <end position="362"/>
    </location>
</feature>
<organism evidence="2 3">
    <name type="scientific">Flavobacterium jumunjinense</name>
    <dbReference type="NCBI Taxonomy" id="998845"/>
    <lineage>
        <taxon>Bacteria</taxon>
        <taxon>Pseudomonadati</taxon>
        <taxon>Bacteroidota</taxon>
        <taxon>Flavobacteriia</taxon>
        <taxon>Flavobacteriales</taxon>
        <taxon>Flavobacteriaceae</taxon>
        <taxon>Flavobacterium</taxon>
    </lineage>
</organism>
<protein>
    <submittedName>
        <fullName evidence="2">Glycosyltransferase family 4 protein</fullName>
        <ecNumber evidence="2">2.4.-.-</ecNumber>
    </submittedName>
</protein>